<dbReference type="EC" id="4.2.1.17" evidence="2"/>
<dbReference type="RefSeq" id="XP_005707053.1">
    <property type="nucleotide sequence ID" value="XM_005706996.1"/>
</dbReference>
<dbReference type="STRING" id="130081.M2Y3H7"/>
<dbReference type="Gene3D" id="1.10.12.10">
    <property type="entry name" value="Lyase 2-enoyl-coa Hydratase, Chain A, domain 2"/>
    <property type="match status" value="1"/>
</dbReference>
<comment type="similarity">
    <text evidence="1 7">Belongs to the enoyl-CoA hydratase/isomerase family.</text>
</comment>
<gene>
    <name evidence="8" type="ORF">Gasu_22050</name>
</gene>
<evidence type="ECO:0000256" key="1">
    <source>
        <dbReference type="ARBA" id="ARBA00005254"/>
    </source>
</evidence>
<organism evidence="8 9">
    <name type="scientific">Galdieria sulphuraria</name>
    <name type="common">Red alga</name>
    <dbReference type="NCBI Taxonomy" id="130081"/>
    <lineage>
        <taxon>Eukaryota</taxon>
        <taxon>Rhodophyta</taxon>
        <taxon>Bangiophyceae</taxon>
        <taxon>Galdieriales</taxon>
        <taxon>Galdieriaceae</taxon>
        <taxon>Galdieria</taxon>
    </lineage>
</organism>
<dbReference type="InterPro" id="IPR018376">
    <property type="entry name" value="Enoyl-CoA_hyd/isom_CS"/>
</dbReference>
<keyword evidence="5 8" id="KW-0456">Lyase</keyword>
<evidence type="ECO:0000256" key="2">
    <source>
        <dbReference type="ARBA" id="ARBA00012076"/>
    </source>
</evidence>
<dbReference type="FunFam" id="3.90.226.10:FF:000019">
    <property type="entry name" value="Enoyl-CoA hydratase, mitochondrial"/>
    <property type="match status" value="1"/>
</dbReference>
<dbReference type="GeneID" id="17089257"/>
<dbReference type="InterPro" id="IPR001753">
    <property type="entry name" value="Enoyl-CoA_hydra/iso"/>
</dbReference>
<dbReference type="AlphaFoldDB" id="M2Y3H7"/>
<dbReference type="Gramene" id="EME30533">
    <property type="protein sequence ID" value="EME30533"/>
    <property type="gene ID" value="Gasu_22050"/>
</dbReference>
<evidence type="ECO:0000313" key="9">
    <source>
        <dbReference type="Proteomes" id="UP000030680"/>
    </source>
</evidence>
<dbReference type="OMA" id="FCDARED"/>
<name>M2Y3H7_GALSU</name>
<dbReference type="InterPro" id="IPR029045">
    <property type="entry name" value="ClpP/crotonase-like_dom_sf"/>
</dbReference>
<evidence type="ECO:0000256" key="3">
    <source>
        <dbReference type="ARBA" id="ARBA00022832"/>
    </source>
</evidence>
<dbReference type="Gene3D" id="3.90.226.10">
    <property type="entry name" value="2-enoyl-CoA Hydratase, Chain A, domain 1"/>
    <property type="match status" value="1"/>
</dbReference>
<proteinExistence type="inferred from homology"/>
<dbReference type="Proteomes" id="UP000030680">
    <property type="component" value="Unassembled WGS sequence"/>
</dbReference>
<evidence type="ECO:0000256" key="7">
    <source>
        <dbReference type="RuleBase" id="RU003707"/>
    </source>
</evidence>
<dbReference type="InterPro" id="IPR014748">
    <property type="entry name" value="Enoyl-CoA_hydra_C"/>
</dbReference>
<keyword evidence="4" id="KW-0443">Lipid metabolism</keyword>
<keyword evidence="9" id="KW-1185">Reference proteome</keyword>
<evidence type="ECO:0000256" key="6">
    <source>
        <dbReference type="ARBA" id="ARBA00073937"/>
    </source>
</evidence>
<evidence type="ECO:0000256" key="4">
    <source>
        <dbReference type="ARBA" id="ARBA00023098"/>
    </source>
</evidence>
<dbReference type="GO" id="GO:0004300">
    <property type="term" value="F:enoyl-CoA hydratase activity"/>
    <property type="evidence" value="ECO:0007669"/>
    <property type="project" value="UniProtKB-EC"/>
</dbReference>
<dbReference type="GO" id="GO:0006635">
    <property type="term" value="P:fatty acid beta-oxidation"/>
    <property type="evidence" value="ECO:0007669"/>
    <property type="project" value="TreeGrafter"/>
</dbReference>
<dbReference type="SUPFAM" id="SSF52096">
    <property type="entry name" value="ClpP/crotonase"/>
    <property type="match status" value="1"/>
</dbReference>
<evidence type="ECO:0000313" key="8">
    <source>
        <dbReference type="EMBL" id="EME30533.1"/>
    </source>
</evidence>
<dbReference type="PROSITE" id="PS00166">
    <property type="entry name" value="ENOYL_COA_HYDRATASE"/>
    <property type="match status" value="1"/>
</dbReference>
<evidence type="ECO:0000256" key="5">
    <source>
        <dbReference type="ARBA" id="ARBA00023239"/>
    </source>
</evidence>
<reference evidence="9" key="1">
    <citation type="journal article" date="2013" name="Science">
        <title>Gene transfer from bacteria and archaea facilitated evolution of an extremophilic eukaryote.</title>
        <authorList>
            <person name="Schonknecht G."/>
            <person name="Chen W.H."/>
            <person name="Ternes C.M."/>
            <person name="Barbier G.G."/>
            <person name="Shrestha R.P."/>
            <person name="Stanke M."/>
            <person name="Brautigam A."/>
            <person name="Baker B.J."/>
            <person name="Banfield J.F."/>
            <person name="Garavito R.M."/>
            <person name="Carr K."/>
            <person name="Wilkerson C."/>
            <person name="Rensing S.A."/>
            <person name="Gagneul D."/>
            <person name="Dickenson N.E."/>
            <person name="Oesterhelt C."/>
            <person name="Lercher M.J."/>
            <person name="Weber A.P."/>
        </authorList>
    </citation>
    <scope>NUCLEOTIDE SEQUENCE [LARGE SCALE GENOMIC DNA]</scope>
    <source>
        <strain evidence="9">074W</strain>
    </source>
</reference>
<dbReference type="EMBL" id="KB454499">
    <property type="protein sequence ID" value="EME30533.1"/>
    <property type="molecule type" value="Genomic_DNA"/>
</dbReference>
<dbReference type="PANTHER" id="PTHR11941">
    <property type="entry name" value="ENOYL-COA HYDRATASE-RELATED"/>
    <property type="match status" value="1"/>
</dbReference>
<dbReference type="KEGG" id="gsl:Gasu_22050"/>
<dbReference type="eggNOG" id="KOG1680">
    <property type="taxonomic scope" value="Eukaryota"/>
</dbReference>
<dbReference type="Pfam" id="PF00378">
    <property type="entry name" value="ECH_1"/>
    <property type="match status" value="1"/>
</dbReference>
<dbReference type="PANTHER" id="PTHR11941:SF54">
    <property type="entry name" value="ENOYL-COA HYDRATASE, MITOCHONDRIAL"/>
    <property type="match status" value="1"/>
</dbReference>
<protein>
    <recommendedName>
        <fullName evidence="6">Probable enoyl-CoA hydratase, mitochondrial</fullName>
        <ecNumber evidence="2">4.2.1.17</ecNumber>
    </recommendedName>
</protein>
<dbReference type="FunFam" id="1.10.12.10:FF:000001">
    <property type="entry name" value="Probable enoyl-CoA hydratase, mitochondrial"/>
    <property type="match status" value="1"/>
</dbReference>
<dbReference type="OrthoDB" id="2018133at2759"/>
<sequence>MMMASLPGLITRRSLFGIIASTHKYANHTSFPIKVISNLVSSFQGKRNFASSTETTVGTNRFNNILVEARSDRVGLITLNRPKQLNAINEETQQEVIQALEEFDRDRSIGAIVLAGSDRAFAAGADIEEMAHRNFVQARKVEQGGWIDKVYAIKKPIVAAVNGYALGGGCELAMACDIVLAGQGAFFGQPEVQIGTIPGWGGTQRLIRAVGKAKAMEMILTGRRMSAEEAERAGLVARVLPTETLLQEAIEVAKTIASYSDTVVAMAKECVNVADNVPLNQGLAYERRLFHSTFNLNDQKEGMKAFIDKRPAKWSYD</sequence>
<dbReference type="CDD" id="cd06558">
    <property type="entry name" value="crotonase-like"/>
    <property type="match status" value="1"/>
</dbReference>
<keyword evidence="3" id="KW-0276">Fatty acid metabolism</keyword>
<dbReference type="GO" id="GO:0005739">
    <property type="term" value="C:mitochondrion"/>
    <property type="evidence" value="ECO:0007669"/>
    <property type="project" value="TreeGrafter"/>
</dbReference>
<accession>M2Y3H7</accession>